<dbReference type="EMBL" id="KN840545">
    <property type="protein sequence ID" value="KIP05361.1"/>
    <property type="molecule type" value="Genomic_DNA"/>
</dbReference>
<dbReference type="GO" id="GO:0003677">
    <property type="term" value="F:DNA binding"/>
    <property type="evidence" value="ECO:0007669"/>
    <property type="project" value="InterPro"/>
</dbReference>
<evidence type="ECO:0000256" key="1">
    <source>
        <dbReference type="SAM" id="MobiDB-lite"/>
    </source>
</evidence>
<feature type="region of interest" description="Disordered" evidence="1">
    <location>
        <begin position="181"/>
        <end position="329"/>
    </location>
</feature>
<dbReference type="InterPro" id="IPR007125">
    <property type="entry name" value="H2A/H2B/H3"/>
</dbReference>
<sequence length="389" mass="41180">MAMNTMHTGVHHAPHVAHLDDEMDVDPNGADELGDAETEYDEEVDEEVDQLDSDTEDEAAPPVQSASPPKARQRRTVQRVAGQSAIPLERVRTILDAEGMAETTSKEAMFALAVATEAFTKRLAEAGNRQAATERRSTITYRDFAVAASQYQSLKFLRGTPLLSSPSLYQRRAAKEKELLEPTPTAAPSLAPSVAPSPLPNFTPLPTPLASTAPSISATPHSPSAAAQSLSTRGKGRSSNGAGGGETAPRRQSMREPKPRRRGQDISTTHSVSAGGHVAVEPQPGKLNGTRRTSRSSRSRGADNDSASARSRGMNGTAHHSTGSARSMGDILERVDPDYPMSNGVEDLWEPSGAAQLIGGPGVPFGSGALGLAGNPGRTIYSQQRQPNR</sequence>
<feature type="region of interest" description="Disordered" evidence="1">
    <location>
        <begin position="1"/>
        <end position="75"/>
    </location>
</feature>
<feature type="compositionally biased region" description="Acidic residues" evidence="1">
    <location>
        <begin position="32"/>
        <end position="59"/>
    </location>
</feature>
<keyword evidence="4" id="KW-1185">Reference proteome</keyword>
<evidence type="ECO:0000259" key="2">
    <source>
        <dbReference type="Pfam" id="PF00125"/>
    </source>
</evidence>
<dbReference type="Gene3D" id="1.10.20.10">
    <property type="entry name" value="Histone, subunit A"/>
    <property type="match status" value="1"/>
</dbReference>
<dbReference type="AlphaFoldDB" id="A0A0C3RVM0"/>
<dbReference type="SUPFAM" id="SSF47113">
    <property type="entry name" value="Histone-fold"/>
    <property type="match status" value="1"/>
</dbReference>
<dbReference type="Pfam" id="PF00125">
    <property type="entry name" value="Histone"/>
    <property type="match status" value="1"/>
</dbReference>
<feature type="compositionally biased region" description="Polar residues" evidence="1">
    <location>
        <begin position="380"/>
        <end position="389"/>
    </location>
</feature>
<protein>
    <recommendedName>
        <fullName evidence="2">Core Histone H2A/H2B/H3 domain-containing protein</fullName>
    </recommendedName>
</protein>
<feature type="compositionally biased region" description="Polar residues" evidence="1">
    <location>
        <begin position="216"/>
        <end position="232"/>
    </location>
</feature>
<accession>A0A0C3RVM0</accession>
<dbReference type="GO" id="GO:0046982">
    <property type="term" value="F:protein heterodimerization activity"/>
    <property type="evidence" value="ECO:0007669"/>
    <property type="project" value="InterPro"/>
</dbReference>
<dbReference type="STRING" id="745531.A0A0C3RVM0"/>
<feature type="compositionally biased region" description="Pro residues" evidence="1">
    <location>
        <begin position="195"/>
        <end position="207"/>
    </location>
</feature>
<dbReference type="HOGENOM" id="CLU_042061_0_0_1"/>
<proteinExistence type="predicted"/>
<feature type="compositionally biased region" description="Low complexity" evidence="1">
    <location>
        <begin position="181"/>
        <end position="194"/>
    </location>
</feature>
<evidence type="ECO:0000313" key="3">
    <source>
        <dbReference type="EMBL" id="KIP05361.1"/>
    </source>
</evidence>
<evidence type="ECO:0000313" key="4">
    <source>
        <dbReference type="Proteomes" id="UP000053257"/>
    </source>
</evidence>
<organism evidence="3 4">
    <name type="scientific">Phlebiopsis gigantea (strain 11061_1 CR5-6)</name>
    <name type="common">White-rot fungus</name>
    <name type="synonym">Peniophora gigantea</name>
    <dbReference type="NCBI Taxonomy" id="745531"/>
    <lineage>
        <taxon>Eukaryota</taxon>
        <taxon>Fungi</taxon>
        <taxon>Dikarya</taxon>
        <taxon>Basidiomycota</taxon>
        <taxon>Agaricomycotina</taxon>
        <taxon>Agaricomycetes</taxon>
        <taxon>Polyporales</taxon>
        <taxon>Phanerochaetaceae</taxon>
        <taxon>Phlebiopsis</taxon>
    </lineage>
</organism>
<dbReference type="Proteomes" id="UP000053257">
    <property type="component" value="Unassembled WGS sequence"/>
</dbReference>
<name>A0A0C3RVM0_PHLG1</name>
<gene>
    <name evidence="3" type="ORF">PHLGIDRAFT_119876</name>
</gene>
<dbReference type="InterPro" id="IPR009072">
    <property type="entry name" value="Histone-fold"/>
</dbReference>
<reference evidence="3 4" key="1">
    <citation type="journal article" date="2014" name="PLoS Genet.">
        <title>Analysis of the Phlebiopsis gigantea genome, transcriptome and secretome provides insight into its pioneer colonization strategies of wood.</title>
        <authorList>
            <person name="Hori C."/>
            <person name="Ishida T."/>
            <person name="Igarashi K."/>
            <person name="Samejima M."/>
            <person name="Suzuki H."/>
            <person name="Master E."/>
            <person name="Ferreira P."/>
            <person name="Ruiz-Duenas F.J."/>
            <person name="Held B."/>
            <person name="Canessa P."/>
            <person name="Larrondo L.F."/>
            <person name="Schmoll M."/>
            <person name="Druzhinina I.S."/>
            <person name="Kubicek C.P."/>
            <person name="Gaskell J.A."/>
            <person name="Kersten P."/>
            <person name="St John F."/>
            <person name="Glasner J."/>
            <person name="Sabat G."/>
            <person name="Splinter BonDurant S."/>
            <person name="Syed K."/>
            <person name="Yadav J."/>
            <person name="Mgbeahuruike A.C."/>
            <person name="Kovalchuk A."/>
            <person name="Asiegbu F.O."/>
            <person name="Lackner G."/>
            <person name="Hoffmeister D."/>
            <person name="Rencoret J."/>
            <person name="Gutierrez A."/>
            <person name="Sun H."/>
            <person name="Lindquist E."/>
            <person name="Barry K."/>
            <person name="Riley R."/>
            <person name="Grigoriev I.V."/>
            <person name="Henrissat B."/>
            <person name="Kues U."/>
            <person name="Berka R.M."/>
            <person name="Martinez A.T."/>
            <person name="Covert S.F."/>
            <person name="Blanchette R.A."/>
            <person name="Cullen D."/>
        </authorList>
    </citation>
    <scope>NUCLEOTIDE SEQUENCE [LARGE SCALE GENOMIC DNA]</scope>
    <source>
        <strain evidence="3 4">11061_1 CR5-6</strain>
    </source>
</reference>
<dbReference type="OrthoDB" id="636685at2759"/>
<feature type="domain" description="Core Histone H2A/H2B/H3" evidence="2">
    <location>
        <begin position="84"/>
        <end position="147"/>
    </location>
</feature>
<feature type="region of interest" description="Disordered" evidence="1">
    <location>
        <begin position="366"/>
        <end position="389"/>
    </location>
</feature>